<dbReference type="InterPro" id="IPR006626">
    <property type="entry name" value="PbH1"/>
</dbReference>
<name>A0ABP6QDB2_9ACTN</name>
<keyword evidence="2" id="KW-0732">Signal</keyword>
<gene>
    <name evidence="3" type="ORF">GCM10010468_47110</name>
</gene>
<proteinExistence type="predicted"/>
<dbReference type="Proteomes" id="UP001501237">
    <property type="component" value="Unassembled WGS sequence"/>
</dbReference>
<dbReference type="PROSITE" id="PS51257">
    <property type="entry name" value="PROKAR_LIPOPROTEIN"/>
    <property type="match status" value="1"/>
</dbReference>
<evidence type="ECO:0000256" key="2">
    <source>
        <dbReference type="SAM" id="SignalP"/>
    </source>
</evidence>
<evidence type="ECO:0000313" key="4">
    <source>
        <dbReference type="Proteomes" id="UP001501237"/>
    </source>
</evidence>
<feature type="signal peptide" evidence="2">
    <location>
        <begin position="1"/>
        <end position="26"/>
    </location>
</feature>
<comment type="caution">
    <text evidence="3">The sequence shown here is derived from an EMBL/GenBank/DDBJ whole genome shotgun (WGS) entry which is preliminary data.</text>
</comment>
<organism evidence="3 4">
    <name type="scientific">Actinocorallia longicatena</name>
    <dbReference type="NCBI Taxonomy" id="111803"/>
    <lineage>
        <taxon>Bacteria</taxon>
        <taxon>Bacillati</taxon>
        <taxon>Actinomycetota</taxon>
        <taxon>Actinomycetes</taxon>
        <taxon>Streptosporangiales</taxon>
        <taxon>Thermomonosporaceae</taxon>
        <taxon>Actinocorallia</taxon>
    </lineage>
</organism>
<evidence type="ECO:0008006" key="5">
    <source>
        <dbReference type="Google" id="ProtNLM"/>
    </source>
</evidence>
<accession>A0ABP6QDB2</accession>
<feature type="chain" id="PRO_5046534095" description="Parallel beta helix pectate lyase-like protein" evidence="2">
    <location>
        <begin position="27"/>
        <end position="652"/>
    </location>
</feature>
<reference evidence="4" key="1">
    <citation type="journal article" date="2019" name="Int. J. Syst. Evol. Microbiol.">
        <title>The Global Catalogue of Microorganisms (GCM) 10K type strain sequencing project: providing services to taxonomists for standard genome sequencing and annotation.</title>
        <authorList>
            <consortium name="The Broad Institute Genomics Platform"/>
            <consortium name="The Broad Institute Genome Sequencing Center for Infectious Disease"/>
            <person name="Wu L."/>
            <person name="Ma J."/>
        </authorList>
    </citation>
    <scope>NUCLEOTIDE SEQUENCE [LARGE SCALE GENOMIC DNA]</scope>
    <source>
        <strain evidence="4">JCM 9377</strain>
    </source>
</reference>
<evidence type="ECO:0000313" key="3">
    <source>
        <dbReference type="EMBL" id="GAA3221762.1"/>
    </source>
</evidence>
<keyword evidence="4" id="KW-1185">Reference proteome</keyword>
<evidence type="ECO:0000256" key="1">
    <source>
        <dbReference type="SAM" id="MobiDB-lite"/>
    </source>
</evidence>
<dbReference type="SMART" id="SM00710">
    <property type="entry name" value="PbH1"/>
    <property type="match status" value="5"/>
</dbReference>
<protein>
    <recommendedName>
        <fullName evidence="5">Parallel beta helix pectate lyase-like protein</fullName>
    </recommendedName>
</protein>
<feature type="region of interest" description="Disordered" evidence="1">
    <location>
        <begin position="253"/>
        <end position="273"/>
    </location>
</feature>
<dbReference type="EMBL" id="BAAAUV010000012">
    <property type="protein sequence ID" value="GAA3221762.1"/>
    <property type="molecule type" value="Genomic_DNA"/>
</dbReference>
<sequence>MMRLRLSEVTSSLTAVVLVVSAAVGAAPAGAAACPGPSVFRVLNTDDSGPDSLRRAILDANANSLAPAVCPADAIEFDLPTTGPLGPGPFSITLESDLPEITDPVNVRGYTQPGAAAATATSPAWIQIWIHASDATNGLVVNTYGSSISGLLIGKAGDDGIKVIGDGNRVRGNYIGTHQPITSPTNPLPAPSFVQGTSGDGIDVTGDGNEIGSEIAQDRNVIAGSGLLSGDKAYGVKIAGSDNQVQGDIIGTDPTGSEKSSGHRGGGVNVVSGEKNRIGGSLEGAGNLISSNGGPAILLQGSATRTVVLGNKIGAGSTGSDDFGNTKGVVIEAGSTGNAIGSTADLGGNQIANTVTGPGVDLAGDGNLVTHNTIGTDAGQTIPLENFGGVHVTGSLNIVGGDAEHAGNVISGNRFYGISIDDESDPRKGVGNVVWGNHIGTDATGTVDLGNAANLGVGGDGVQILGGDATQVGGAGRAGFRPNVIADNDGAGVAVDSGVLNAVVRNSIHDNGGLGIDLSRDGAVLPNDDHDSDAGPNGLQNYPLVTGITNSLGVSSVGWDTASFREDPSASETTEIDFFASDTCDPSGNGEGQTLIGTALLGAGTLPGTGSTIMTQRVKPGHYVTLTATSGNGVPRVAGRTSEFSPCFKFQP</sequence>